<evidence type="ECO:0000256" key="1">
    <source>
        <dbReference type="SAM" id="SignalP"/>
    </source>
</evidence>
<feature type="domain" description="C-type lectin" evidence="2">
    <location>
        <begin position="34"/>
        <end position="157"/>
    </location>
</feature>
<proteinExistence type="predicted"/>
<dbReference type="InterPro" id="IPR016187">
    <property type="entry name" value="CTDL_fold"/>
</dbReference>
<dbReference type="PANTHER" id="PTHR22803">
    <property type="entry name" value="MANNOSE, PHOSPHOLIPASE, LECTIN RECEPTOR RELATED"/>
    <property type="match status" value="1"/>
</dbReference>
<evidence type="ECO:0000313" key="4">
    <source>
        <dbReference type="Proteomes" id="UP001374579"/>
    </source>
</evidence>
<feature type="chain" id="PRO_5042916682" description="C-type lectin domain-containing protein" evidence="1">
    <location>
        <begin position="23"/>
        <end position="162"/>
    </location>
</feature>
<sequence>MAGATHGVLAFCVVLLWTGAQAFTVRCPNGFVGHENSCYKFVKMTTSWMEAKVLCETMDSHLVEIDSPIEEQFIMQRVYFIEPGLQETSLWIGASDLMNENEWVWMHSKKRLGYRNWNLNRAEAMAEGHGRCLAMQTQPFFAWTEVGCDEPLSFICEHEMSY</sequence>
<evidence type="ECO:0000259" key="2">
    <source>
        <dbReference type="PROSITE" id="PS50041"/>
    </source>
</evidence>
<dbReference type="CDD" id="cd00037">
    <property type="entry name" value="CLECT"/>
    <property type="match status" value="1"/>
</dbReference>
<dbReference type="SUPFAM" id="SSF56436">
    <property type="entry name" value="C-type lectin-like"/>
    <property type="match status" value="1"/>
</dbReference>
<dbReference type="Gene3D" id="3.10.100.10">
    <property type="entry name" value="Mannose-Binding Protein A, subunit A"/>
    <property type="match status" value="1"/>
</dbReference>
<dbReference type="EMBL" id="JBAMIC010000003">
    <property type="protein sequence ID" value="KAK7108982.1"/>
    <property type="molecule type" value="Genomic_DNA"/>
</dbReference>
<feature type="signal peptide" evidence="1">
    <location>
        <begin position="1"/>
        <end position="22"/>
    </location>
</feature>
<dbReference type="InterPro" id="IPR050111">
    <property type="entry name" value="C-type_lectin/snaclec_domain"/>
</dbReference>
<dbReference type="AlphaFoldDB" id="A0AAN9BNS0"/>
<gene>
    <name evidence="3" type="ORF">V1264_013104</name>
</gene>
<comment type="caution">
    <text evidence="3">The sequence shown here is derived from an EMBL/GenBank/DDBJ whole genome shotgun (WGS) entry which is preliminary data.</text>
</comment>
<keyword evidence="1" id="KW-0732">Signal</keyword>
<dbReference type="InterPro" id="IPR016186">
    <property type="entry name" value="C-type_lectin-like/link_sf"/>
</dbReference>
<evidence type="ECO:0000313" key="3">
    <source>
        <dbReference type="EMBL" id="KAK7108982.1"/>
    </source>
</evidence>
<dbReference type="SMART" id="SM00034">
    <property type="entry name" value="CLECT"/>
    <property type="match status" value="1"/>
</dbReference>
<accession>A0AAN9BNS0</accession>
<name>A0AAN9BNS0_9CAEN</name>
<keyword evidence="4" id="KW-1185">Reference proteome</keyword>
<dbReference type="Pfam" id="PF00059">
    <property type="entry name" value="Lectin_C"/>
    <property type="match status" value="1"/>
</dbReference>
<protein>
    <recommendedName>
        <fullName evidence="2">C-type lectin domain-containing protein</fullName>
    </recommendedName>
</protein>
<reference evidence="3 4" key="1">
    <citation type="submission" date="2024-02" db="EMBL/GenBank/DDBJ databases">
        <title>Chromosome-scale genome assembly of the rough periwinkle Littorina saxatilis.</title>
        <authorList>
            <person name="De Jode A."/>
            <person name="Faria R."/>
            <person name="Formenti G."/>
            <person name="Sims Y."/>
            <person name="Smith T.P."/>
            <person name="Tracey A."/>
            <person name="Wood J.M.D."/>
            <person name="Zagrodzka Z.B."/>
            <person name="Johannesson K."/>
            <person name="Butlin R.K."/>
            <person name="Leder E.H."/>
        </authorList>
    </citation>
    <scope>NUCLEOTIDE SEQUENCE [LARGE SCALE GENOMIC DNA]</scope>
    <source>
        <strain evidence="3">Snail1</strain>
        <tissue evidence="3">Muscle</tissue>
    </source>
</reference>
<dbReference type="PROSITE" id="PS50041">
    <property type="entry name" value="C_TYPE_LECTIN_2"/>
    <property type="match status" value="1"/>
</dbReference>
<dbReference type="Proteomes" id="UP001374579">
    <property type="component" value="Unassembled WGS sequence"/>
</dbReference>
<organism evidence="3 4">
    <name type="scientific">Littorina saxatilis</name>
    <dbReference type="NCBI Taxonomy" id="31220"/>
    <lineage>
        <taxon>Eukaryota</taxon>
        <taxon>Metazoa</taxon>
        <taxon>Spiralia</taxon>
        <taxon>Lophotrochozoa</taxon>
        <taxon>Mollusca</taxon>
        <taxon>Gastropoda</taxon>
        <taxon>Caenogastropoda</taxon>
        <taxon>Littorinimorpha</taxon>
        <taxon>Littorinoidea</taxon>
        <taxon>Littorinidae</taxon>
        <taxon>Littorina</taxon>
    </lineage>
</organism>
<dbReference type="InterPro" id="IPR001304">
    <property type="entry name" value="C-type_lectin-like"/>
</dbReference>